<evidence type="ECO:0000313" key="3">
    <source>
        <dbReference type="EMBL" id="QGW84467.1"/>
    </source>
</evidence>
<protein>
    <recommendedName>
        <fullName evidence="5">Lipoprotein</fullName>
    </recommendedName>
</protein>
<keyword evidence="2" id="KW-0732">Signal</keyword>
<dbReference type="RefSeq" id="WP_157616208.1">
    <property type="nucleotide sequence ID" value="NZ_CP046622.1"/>
</dbReference>
<evidence type="ECO:0008006" key="5">
    <source>
        <dbReference type="Google" id="ProtNLM"/>
    </source>
</evidence>
<dbReference type="EMBL" id="CP046622">
    <property type="protein sequence ID" value="QGW84467.1"/>
    <property type="molecule type" value="Genomic_DNA"/>
</dbReference>
<feature type="region of interest" description="Disordered" evidence="1">
    <location>
        <begin position="24"/>
        <end position="59"/>
    </location>
</feature>
<name>A0A6I6HNI3_VARPD</name>
<accession>A0A6I6HNI3</accession>
<organism evidence="3 4">
    <name type="scientific">Variovorax paradoxus</name>
    <dbReference type="NCBI Taxonomy" id="34073"/>
    <lineage>
        <taxon>Bacteria</taxon>
        <taxon>Pseudomonadati</taxon>
        <taxon>Pseudomonadota</taxon>
        <taxon>Betaproteobacteria</taxon>
        <taxon>Burkholderiales</taxon>
        <taxon>Comamonadaceae</taxon>
        <taxon>Variovorax</taxon>
    </lineage>
</organism>
<feature type="chain" id="PRO_5026194196" description="Lipoprotein" evidence="2">
    <location>
        <begin position="26"/>
        <end position="180"/>
    </location>
</feature>
<dbReference type="OrthoDB" id="8853692at2"/>
<evidence type="ECO:0000256" key="1">
    <source>
        <dbReference type="SAM" id="MobiDB-lite"/>
    </source>
</evidence>
<evidence type="ECO:0000313" key="4">
    <source>
        <dbReference type="Proteomes" id="UP000425817"/>
    </source>
</evidence>
<dbReference type="Proteomes" id="UP000425817">
    <property type="component" value="Chromosome"/>
</dbReference>
<reference evidence="3 4" key="1">
    <citation type="submission" date="2019-12" db="EMBL/GenBank/DDBJ databases">
        <title>Hybrid Genome Assemblies of two High G+C Isolates from Undergraduate Microbiology Courses.</title>
        <authorList>
            <person name="Ne Ville C.J."/>
            <person name="Enright D."/>
            <person name="Hernandez I."/>
            <person name="Dodsworth J."/>
            <person name="Orwin P.M."/>
        </authorList>
    </citation>
    <scope>NUCLEOTIDE SEQUENCE [LARGE SCALE GENOMIC DNA]</scope>
    <source>
        <strain evidence="3 4">CSUSB</strain>
    </source>
</reference>
<sequence>MNIRSSSVTAVACLTLATMSAPAMADGEPGARSAKPKHPAVQQRSAPMTTAPQKPGSSGVKLQYRLESTPQLGRTTAVVLQFDDVTAADGATVRLVADSGLTLQGSSTLALPAGKRSTATIAVVSEAEGLAYLNVFITQDGASSAVSIPIQTGSVAPTLKSTGEMKPTPGGDSIITMPVK</sequence>
<feature type="compositionally biased region" description="Polar residues" evidence="1">
    <location>
        <begin position="42"/>
        <end position="56"/>
    </location>
</feature>
<feature type="signal peptide" evidence="2">
    <location>
        <begin position="1"/>
        <end position="25"/>
    </location>
</feature>
<evidence type="ECO:0000256" key="2">
    <source>
        <dbReference type="SAM" id="SignalP"/>
    </source>
</evidence>
<proteinExistence type="predicted"/>
<gene>
    <name evidence="3" type="ORF">GOQ09_24135</name>
</gene>
<dbReference type="AlphaFoldDB" id="A0A6I6HNI3"/>